<feature type="transmembrane region" description="Helical" evidence="1">
    <location>
        <begin position="69"/>
        <end position="90"/>
    </location>
</feature>
<keyword evidence="1" id="KW-0472">Membrane</keyword>
<gene>
    <name evidence="2" type="ORF">GCM10010917_23080</name>
</gene>
<accession>A0ABQ1G5I4</accession>
<dbReference type="RefSeq" id="WP_157739629.1">
    <property type="nucleotide sequence ID" value="NZ_BMHF01000007.1"/>
</dbReference>
<name>A0ABQ1G5I4_9BACL</name>
<comment type="caution">
    <text evidence="2">The sequence shown here is derived from an EMBL/GenBank/DDBJ whole genome shotgun (WGS) entry which is preliminary data.</text>
</comment>
<protein>
    <recommendedName>
        <fullName evidence="4">MFS transporter</fullName>
    </recommendedName>
</protein>
<sequence>MIRFLPPARSNSWFVWYLIYAGIVTIALAFYRFVRLGDEFDAGLLGRFALLALAFSGIVHVCGWLGGRLIWLVSTAGLVIGIYTMFRYASRDMSGWEDLASFLSFMILSAGGFVIGLLAEGANWLYRYLHRPKEE</sequence>
<feature type="transmembrane region" description="Helical" evidence="1">
    <location>
        <begin position="12"/>
        <end position="32"/>
    </location>
</feature>
<keyword evidence="1" id="KW-1133">Transmembrane helix</keyword>
<organism evidence="2 3">
    <name type="scientific">Paenibacillus physcomitrellae</name>
    <dbReference type="NCBI Taxonomy" id="1619311"/>
    <lineage>
        <taxon>Bacteria</taxon>
        <taxon>Bacillati</taxon>
        <taxon>Bacillota</taxon>
        <taxon>Bacilli</taxon>
        <taxon>Bacillales</taxon>
        <taxon>Paenibacillaceae</taxon>
        <taxon>Paenibacillus</taxon>
    </lineage>
</organism>
<reference evidence="3" key="1">
    <citation type="journal article" date="2019" name="Int. J. Syst. Evol. Microbiol.">
        <title>The Global Catalogue of Microorganisms (GCM) 10K type strain sequencing project: providing services to taxonomists for standard genome sequencing and annotation.</title>
        <authorList>
            <consortium name="The Broad Institute Genomics Platform"/>
            <consortium name="The Broad Institute Genome Sequencing Center for Infectious Disease"/>
            <person name="Wu L."/>
            <person name="Ma J."/>
        </authorList>
    </citation>
    <scope>NUCLEOTIDE SEQUENCE [LARGE SCALE GENOMIC DNA]</scope>
    <source>
        <strain evidence="3">CGMCC 1.15044</strain>
    </source>
</reference>
<evidence type="ECO:0008006" key="4">
    <source>
        <dbReference type="Google" id="ProtNLM"/>
    </source>
</evidence>
<evidence type="ECO:0000256" key="1">
    <source>
        <dbReference type="SAM" id="Phobius"/>
    </source>
</evidence>
<dbReference type="EMBL" id="BMHF01000007">
    <property type="protein sequence ID" value="GGA37298.1"/>
    <property type="molecule type" value="Genomic_DNA"/>
</dbReference>
<feature type="transmembrane region" description="Helical" evidence="1">
    <location>
        <begin position="44"/>
        <end position="62"/>
    </location>
</feature>
<keyword evidence="1" id="KW-0812">Transmembrane</keyword>
<evidence type="ECO:0000313" key="3">
    <source>
        <dbReference type="Proteomes" id="UP000609323"/>
    </source>
</evidence>
<feature type="transmembrane region" description="Helical" evidence="1">
    <location>
        <begin position="102"/>
        <end position="126"/>
    </location>
</feature>
<evidence type="ECO:0000313" key="2">
    <source>
        <dbReference type="EMBL" id="GGA37298.1"/>
    </source>
</evidence>
<dbReference type="Proteomes" id="UP000609323">
    <property type="component" value="Unassembled WGS sequence"/>
</dbReference>
<proteinExistence type="predicted"/>
<keyword evidence="3" id="KW-1185">Reference proteome</keyword>